<comment type="caution">
    <text evidence="2">The sequence shown here is derived from an EMBL/GenBank/DDBJ whole genome shotgun (WGS) entry which is preliminary data.</text>
</comment>
<sequence>MIHTLFTDHLNHWQDRVEQYEDDSDISLEHWKTNQGKLVQQLLSQDQEFRKQQLLVQWLESIADRDYLQYKAPSSKLLWVVNDWDVKSTTFISPHYALPKPSTEQEVEDSIIVQEMWNLVRCGQIKKAQSYCREKKHFRRAVTLS</sequence>
<dbReference type="GO" id="GO:0015031">
    <property type="term" value="P:protein transport"/>
    <property type="evidence" value="ECO:0007669"/>
    <property type="project" value="UniProtKB-KW"/>
</dbReference>
<keyword evidence="3" id="KW-1185">Reference proteome</keyword>
<keyword evidence="1" id="KW-0509">mRNA transport</keyword>
<dbReference type="GO" id="GO:0031965">
    <property type="term" value="C:nuclear membrane"/>
    <property type="evidence" value="ECO:0007669"/>
    <property type="project" value="UniProtKB-SubCell"/>
</dbReference>
<dbReference type="GO" id="GO:0005643">
    <property type="term" value="C:nuclear pore"/>
    <property type="evidence" value="ECO:0007669"/>
    <property type="project" value="UniProtKB-SubCell"/>
</dbReference>
<keyword evidence="1" id="KW-0539">Nucleus</keyword>
<dbReference type="EMBL" id="JAOPGA020000603">
    <property type="protein sequence ID" value="KAL0479843.1"/>
    <property type="molecule type" value="Genomic_DNA"/>
</dbReference>
<comment type="subunit">
    <text evidence="1">Part of the nuclear pore complex (NPC).</text>
</comment>
<reference evidence="2 3" key="1">
    <citation type="submission" date="2024-03" db="EMBL/GenBank/DDBJ databases">
        <title>The Acrasis kona genome and developmental transcriptomes reveal deep origins of eukaryotic multicellular pathways.</title>
        <authorList>
            <person name="Sheikh S."/>
            <person name="Fu C.-J."/>
            <person name="Brown M.W."/>
            <person name="Baldauf S.L."/>
        </authorList>
    </citation>
    <scope>NUCLEOTIDE SEQUENCE [LARGE SCALE GENOMIC DNA]</scope>
    <source>
        <strain evidence="2 3">ATCC MYA-3509</strain>
    </source>
</reference>
<comment type="similarity">
    <text evidence="1">Belongs to the nucleoporin Nup84/Nup107 family.</text>
</comment>
<evidence type="ECO:0000256" key="1">
    <source>
        <dbReference type="RuleBase" id="RU365072"/>
    </source>
</evidence>
<comment type="subcellular location">
    <subcellularLocation>
        <location evidence="1">Nucleus</location>
        <location evidence="1">Nuclear pore complex</location>
    </subcellularLocation>
    <subcellularLocation>
        <location evidence="1">Nucleus membrane</location>
    </subcellularLocation>
</comment>
<dbReference type="Pfam" id="PF04121">
    <property type="entry name" value="Nup84_Nup100"/>
    <property type="match status" value="2"/>
</dbReference>
<organism evidence="2 3">
    <name type="scientific">Acrasis kona</name>
    <dbReference type="NCBI Taxonomy" id="1008807"/>
    <lineage>
        <taxon>Eukaryota</taxon>
        <taxon>Discoba</taxon>
        <taxon>Heterolobosea</taxon>
        <taxon>Tetramitia</taxon>
        <taxon>Eutetramitia</taxon>
        <taxon>Acrasidae</taxon>
        <taxon>Acrasis</taxon>
    </lineage>
</organism>
<dbReference type="InterPro" id="IPR007252">
    <property type="entry name" value="Nup84/Nup107"/>
</dbReference>
<keyword evidence="1" id="KW-0472">Membrane</keyword>
<dbReference type="GO" id="GO:0017056">
    <property type="term" value="F:structural constituent of nuclear pore"/>
    <property type="evidence" value="ECO:0007669"/>
    <property type="project" value="UniProtKB-UniRule"/>
</dbReference>
<protein>
    <recommendedName>
        <fullName evidence="1">Nuclear pore complex protein</fullName>
    </recommendedName>
</protein>
<dbReference type="AlphaFoldDB" id="A0AAW2YSL1"/>
<dbReference type="Gene3D" id="1.10.3450.20">
    <property type="match status" value="1"/>
</dbReference>
<gene>
    <name evidence="2" type="ORF">AKO1_007455</name>
</gene>
<keyword evidence="1" id="KW-0811">Translocation</keyword>
<accession>A0AAW2YSL1</accession>
<keyword evidence="1" id="KW-0653">Protein transport</keyword>
<dbReference type="Proteomes" id="UP001431209">
    <property type="component" value="Unassembled WGS sequence"/>
</dbReference>
<proteinExistence type="inferred from homology"/>
<evidence type="ECO:0000313" key="3">
    <source>
        <dbReference type="Proteomes" id="UP001431209"/>
    </source>
</evidence>
<evidence type="ECO:0000313" key="2">
    <source>
        <dbReference type="EMBL" id="KAL0479843.1"/>
    </source>
</evidence>
<feature type="non-terminal residue" evidence="2">
    <location>
        <position position="145"/>
    </location>
</feature>
<name>A0AAW2YSL1_9EUKA</name>
<comment type="function">
    <text evidence="1">Functions as a component of the nuclear pore complex (NPC).</text>
</comment>
<keyword evidence="1" id="KW-0813">Transport</keyword>
<keyword evidence="1" id="KW-0906">Nuclear pore complex</keyword>